<name>A0A512N7F9_9HYPH</name>
<gene>
    <name evidence="2" type="ORF">RSO01_20810</name>
</gene>
<dbReference type="Gene3D" id="3.40.830.10">
    <property type="entry name" value="LigB-like"/>
    <property type="match status" value="1"/>
</dbReference>
<organism evidence="2 3">
    <name type="scientific">Reyranella soli</name>
    <dbReference type="NCBI Taxonomy" id="1230389"/>
    <lineage>
        <taxon>Bacteria</taxon>
        <taxon>Pseudomonadati</taxon>
        <taxon>Pseudomonadota</taxon>
        <taxon>Alphaproteobacteria</taxon>
        <taxon>Hyphomicrobiales</taxon>
        <taxon>Reyranellaceae</taxon>
        <taxon>Reyranella</taxon>
    </lineage>
</organism>
<proteinExistence type="predicted"/>
<dbReference type="Proteomes" id="UP000321058">
    <property type="component" value="Unassembled WGS sequence"/>
</dbReference>
<protein>
    <recommendedName>
        <fullName evidence="1">Extradiol ring-cleavage dioxygenase class III enzyme subunit B domain-containing protein</fullName>
    </recommendedName>
</protein>
<sequence>MASIVFGAGTSHTPMLNMTAEEWPLFEEVDRHRPHQYPDGRAATYDELLVKAPASLQSEITPDKHASRHGEAMAALGRLRDGLGEARLDALIVVGDDHKELYHDDNMPAVLVYRGKTIANVPNRTGRTTAGSHVDGARRPNWMQRAAARYYEESETRHYPVHAGLANYLIGALIDREFDVSSANALPAGEGEGHAFGFVHRTLMTAAIPVVPIVLNTYYPPNQPSPQRCYRLGQAIREAVETYPEDLRVGVVASGGLSHFTIDEQLDREVVRALKEKDAGALQDLPRARLNSGNSEIRNWICAGGALEHLDLRWVTYCPGYRTPAGTGTGLCFARWG</sequence>
<evidence type="ECO:0000313" key="2">
    <source>
        <dbReference type="EMBL" id="GEP54915.1"/>
    </source>
</evidence>
<dbReference type="RefSeq" id="WP_218037301.1">
    <property type="nucleotide sequence ID" value="NZ_BKAJ01000032.1"/>
</dbReference>
<feature type="domain" description="Extradiol ring-cleavage dioxygenase class III enzyme subunit B" evidence="1">
    <location>
        <begin position="156"/>
        <end position="315"/>
    </location>
</feature>
<dbReference type="SUPFAM" id="SSF53213">
    <property type="entry name" value="LigB-like"/>
    <property type="match status" value="1"/>
</dbReference>
<dbReference type="Pfam" id="PF02900">
    <property type="entry name" value="LigB"/>
    <property type="match status" value="1"/>
</dbReference>
<dbReference type="InterPro" id="IPR004183">
    <property type="entry name" value="Xdiol_dOase_suB"/>
</dbReference>
<comment type="caution">
    <text evidence="2">The sequence shown here is derived from an EMBL/GenBank/DDBJ whole genome shotgun (WGS) entry which is preliminary data.</text>
</comment>
<dbReference type="GO" id="GO:0008198">
    <property type="term" value="F:ferrous iron binding"/>
    <property type="evidence" value="ECO:0007669"/>
    <property type="project" value="InterPro"/>
</dbReference>
<dbReference type="AlphaFoldDB" id="A0A512N7F9"/>
<accession>A0A512N7F9</accession>
<dbReference type="GO" id="GO:0016702">
    <property type="term" value="F:oxidoreductase activity, acting on single donors with incorporation of molecular oxygen, incorporation of two atoms of oxygen"/>
    <property type="evidence" value="ECO:0007669"/>
    <property type="project" value="UniProtKB-ARBA"/>
</dbReference>
<evidence type="ECO:0000259" key="1">
    <source>
        <dbReference type="Pfam" id="PF02900"/>
    </source>
</evidence>
<dbReference type="EMBL" id="BKAJ01000032">
    <property type="protein sequence ID" value="GEP54915.1"/>
    <property type="molecule type" value="Genomic_DNA"/>
</dbReference>
<evidence type="ECO:0000313" key="3">
    <source>
        <dbReference type="Proteomes" id="UP000321058"/>
    </source>
</evidence>
<keyword evidence="3" id="KW-1185">Reference proteome</keyword>
<reference evidence="2 3" key="1">
    <citation type="submission" date="2019-07" db="EMBL/GenBank/DDBJ databases">
        <title>Whole genome shotgun sequence of Reyranella soli NBRC 108950.</title>
        <authorList>
            <person name="Hosoyama A."/>
            <person name="Uohara A."/>
            <person name="Ohji S."/>
            <person name="Ichikawa N."/>
        </authorList>
    </citation>
    <scope>NUCLEOTIDE SEQUENCE [LARGE SCALE GENOMIC DNA]</scope>
    <source>
        <strain evidence="2 3">NBRC 108950</strain>
    </source>
</reference>